<dbReference type="Gene3D" id="3.40.50.150">
    <property type="entry name" value="Vaccinia Virus protein VP39"/>
    <property type="match status" value="1"/>
</dbReference>
<feature type="region of interest" description="Disordered" evidence="1">
    <location>
        <begin position="945"/>
        <end position="972"/>
    </location>
</feature>
<sequence length="1588" mass="172394">MASHKSHTVLPSGPELQAPPAQRRPSTRLPPRSTASTTYSKPGTAPPTAKLLKKRPTRDNENGQPTPSKHLGTPRNRAQQPQHTERPMNRNDQLAPPSTHIPLATHPRPVAPSVGGRSVRYDGIASTRTPSLISGSSLSEVDSPRSARLRRKPSSIGRPTAHGHPSSIASQEDERHMRHIPRTYVDPFADSVLGISLPQPTIATSHKGASQTHPSALEMPHNLETDNLSPPTPHYATSATPSTTYSESPTGFSHVSTPTSISSYSPGITSTHKTIPRSRQMSPMQSRPPVVRKSTDESQHREREGLPLVRESSASSSSASTVLATNVRPHTKAPAKGSRLSLLPSTTQTSLQKPIERRGSTSRRTSATSDVQAPPELAHLAVDAEPRRLMIGRPSRPSREGAPELSGMRQQSPIIQSNMASLPSHRRNSSTDSKSTPSLSYSKTVSPAIDSPGFPSHISRIPTSRGPTPEIQSDSEKMAIQARSVTAPSPVKSVKSGSRFGFFKRNKTDPSEAPAKQEKKLLRKGPMAGTGHEGYGKYATRGRSGSTTSNAGSIGRTASQDSTNGRTQRTPSSRKSSLSSQKDDELDDYFRERLAPVIIRGGSAELCYSPDGIRSTSSLDSAVDDVVSAGAESSTSYVAIGSSRAREAAHSKPTLLPSAMADGRGASPMKRFGFGFRRPSESDEERKSGAMRPSNVRRSVQSTSAPGKSATLAPQPEPSKAQRPSASRTASHSKVDPSEGKEGTWLKSKKSESTREQQPHSQPKLARKWNFFQRSAQPQRETPGGNAHAVHVPSSRSVPHYALMNGGEIDLDDIEQIMEEAANSPEKPRDVPTPSPEIPSAPTHEINNVNVRKGAKHVDSILLPSPPLLPAGFASSERPASPQVRLRKENLVDLTPPPPKSAEPDAPPERIEAEHEPVKPVQKVPAPRPTRLVPLGRIPPVVSRRDRDVKLSDQSFSRPFPPTQPLPSIKPSRTSVESIQVSLAVDNTVLTDAFPIGLGKPFNEPNMGSLPLSYAQHQHGDEFLAFPPRKNSEQSCSSSSGVWSFAYPTTVASPPGAPLSEDEIWNEYDDLIDDVLSPGDQSVNSPFARQQKSPGAVQPNNSLEASDDIPFRVSMDMIRSAHTSISSHPQSIHLRRSRLLSVLHAGSPKSQTYPSVSDLYSMYGERGISIVDPATGRLSLQATKRDDNTSRPASTRSSLPASVGVAARQSRSTVGSTEERRVSSRYRDSKLIERAENEKDGLETMANLRFGALMTSKWLSFGRVLFSPVHFDLKDNTEDRVLVVDGLGKDWSYYCALTYPEATIFNLNPGTETANPGTAWSNVPNHKHVSHSDMLTMFPFPKRYFAAVVYRFPVAASEATYKNCIAECKRVLRPGGYLELSILDIDLINMGNRARRAVRGLKMDISADEPEVSLKPVGDMVMRLIGRKNFENINRCMVAVPVAAGRVTSWSSDSSGGDEPSCKQALQVNGMVHVQDPKKSPNSKRKKRMSRLRAPAPNFTDLLGAPPSPDPAIANEANANIGDMVARVGRWWYSRCYEGISLPEGDLSESLWNNGSLLRECESRGTSFRLLVAYAQKPACAVRRTVSV</sequence>
<gene>
    <name evidence="2" type="ORF">EJ05DRAFT_502020</name>
</gene>
<name>A0A6A6W1T8_9PEZI</name>
<feature type="compositionally biased region" description="Low complexity" evidence="1">
    <location>
        <begin position="338"/>
        <end position="351"/>
    </location>
</feature>
<feature type="compositionally biased region" description="Low complexity" evidence="1">
    <location>
        <begin position="430"/>
        <end position="444"/>
    </location>
</feature>
<keyword evidence="3" id="KW-1185">Reference proteome</keyword>
<protein>
    <submittedName>
        <fullName evidence="2">Uncharacterized protein</fullName>
    </submittedName>
</protein>
<evidence type="ECO:0000256" key="1">
    <source>
        <dbReference type="SAM" id="MobiDB-lite"/>
    </source>
</evidence>
<feature type="region of interest" description="Disordered" evidence="1">
    <location>
        <begin position="226"/>
        <end position="585"/>
    </location>
</feature>
<feature type="region of interest" description="Disordered" evidence="1">
    <location>
        <begin position="1474"/>
        <end position="1505"/>
    </location>
</feature>
<feature type="compositionally biased region" description="Basic residues" evidence="1">
    <location>
        <begin position="1481"/>
        <end position="1491"/>
    </location>
</feature>
<feature type="region of interest" description="Disordered" evidence="1">
    <location>
        <begin position="645"/>
        <end position="794"/>
    </location>
</feature>
<feature type="compositionally biased region" description="Basic and acidic residues" evidence="1">
    <location>
        <begin position="733"/>
        <end position="758"/>
    </location>
</feature>
<feature type="compositionally biased region" description="Low complexity" evidence="1">
    <location>
        <begin position="234"/>
        <end position="250"/>
    </location>
</feature>
<organism evidence="2 3">
    <name type="scientific">Pseudovirgaria hyperparasitica</name>
    <dbReference type="NCBI Taxonomy" id="470096"/>
    <lineage>
        <taxon>Eukaryota</taxon>
        <taxon>Fungi</taxon>
        <taxon>Dikarya</taxon>
        <taxon>Ascomycota</taxon>
        <taxon>Pezizomycotina</taxon>
        <taxon>Dothideomycetes</taxon>
        <taxon>Dothideomycetes incertae sedis</taxon>
        <taxon>Acrospermales</taxon>
        <taxon>Acrospermaceae</taxon>
        <taxon>Pseudovirgaria</taxon>
    </lineage>
</organism>
<feature type="region of interest" description="Disordered" evidence="1">
    <location>
        <begin position="820"/>
        <end position="849"/>
    </location>
</feature>
<proteinExistence type="predicted"/>
<dbReference type="CDD" id="cd02440">
    <property type="entry name" value="AdoMet_MTases"/>
    <property type="match status" value="1"/>
</dbReference>
<dbReference type="EMBL" id="ML996575">
    <property type="protein sequence ID" value="KAF2756513.1"/>
    <property type="molecule type" value="Genomic_DNA"/>
</dbReference>
<feature type="compositionally biased region" description="Polar residues" evidence="1">
    <location>
        <begin position="126"/>
        <end position="140"/>
    </location>
</feature>
<feature type="compositionally biased region" description="Polar residues" evidence="1">
    <location>
        <begin position="461"/>
        <end position="472"/>
    </location>
</feature>
<dbReference type="OrthoDB" id="5382952at2759"/>
<feature type="compositionally biased region" description="Low complexity" evidence="1">
    <location>
        <begin position="23"/>
        <end position="38"/>
    </location>
</feature>
<reference evidence="2" key="1">
    <citation type="journal article" date="2020" name="Stud. Mycol.">
        <title>101 Dothideomycetes genomes: a test case for predicting lifestyles and emergence of pathogens.</title>
        <authorList>
            <person name="Haridas S."/>
            <person name="Albert R."/>
            <person name="Binder M."/>
            <person name="Bloem J."/>
            <person name="Labutti K."/>
            <person name="Salamov A."/>
            <person name="Andreopoulos B."/>
            <person name="Baker S."/>
            <person name="Barry K."/>
            <person name="Bills G."/>
            <person name="Bluhm B."/>
            <person name="Cannon C."/>
            <person name="Castanera R."/>
            <person name="Culley D."/>
            <person name="Daum C."/>
            <person name="Ezra D."/>
            <person name="Gonzalez J."/>
            <person name="Henrissat B."/>
            <person name="Kuo A."/>
            <person name="Liang C."/>
            <person name="Lipzen A."/>
            <person name="Lutzoni F."/>
            <person name="Magnuson J."/>
            <person name="Mondo S."/>
            <person name="Nolan M."/>
            <person name="Ohm R."/>
            <person name="Pangilinan J."/>
            <person name="Park H.-J."/>
            <person name="Ramirez L."/>
            <person name="Alfaro M."/>
            <person name="Sun H."/>
            <person name="Tritt A."/>
            <person name="Yoshinaga Y."/>
            <person name="Zwiers L.-H."/>
            <person name="Turgeon B."/>
            <person name="Goodwin S."/>
            <person name="Spatafora J."/>
            <person name="Crous P."/>
            <person name="Grigoriev I."/>
        </authorList>
    </citation>
    <scope>NUCLEOTIDE SEQUENCE</scope>
    <source>
        <strain evidence="2">CBS 121739</strain>
    </source>
</reference>
<feature type="compositionally biased region" description="Basic and acidic residues" evidence="1">
    <location>
        <begin position="678"/>
        <end position="688"/>
    </location>
</feature>
<feature type="compositionally biased region" description="Polar residues" evidence="1">
    <location>
        <begin position="722"/>
        <end position="732"/>
    </location>
</feature>
<evidence type="ECO:0000313" key="3">
    <source>
        <dbReference type="Proteomes" id="UP000799437"/>
    </source>
</evidence>
<feature type="region of interest" description="Disordered" evidence="1">
    <location>
        <begin position="889"/>
        <end position="909"/>
    </location>
</feature>
<dbReference type="Proteomes" id="UP000799437">
    <property type="component" value="Unassembled WGS sequence"/>
</dbReference>
<feature type="compositionally biased region" description="Polar residues" evidence="1">
    <location>
        <begin position="251"/>
        <end position="285"/>
    </location>
</feature>
<feature type="compositionally biased region" description="Basic and acidic residues" evidence="1">
    <location>
        <begin position="293"/>
        <end position="305"/>
    </location>
</feature>
<feature type="compositionally biased region" description="Polar residues" evidence="1">
    <location>
        <begin position="696"/>
        <end position="706"/>
    </location>
</feature>
<feature type="compositionally biased region" description="Polar residues" evidence="1">
    <location>
        <begin position="408"/>
        <end position="421"/>
    </location>
</feature>
<dbReference type="SUPFAM" id="SSF53335">
    <property type="entry name" value="S-adenosyl-L-methionine-dependent methyltransferases"/>
    <property type="match status" value="1"/>
</dbReference>
<feature type="compositionally biased region" description="Polar residues" evidence="1">
    <location>
        <begin position="543"/>
        <end position="571"/>
    </location>
</feature>
<feature type="region of interest" description="Disordered" evidence="1">
    <location>
        <begin position="1181"/>
        <end position="1222"/>
    </location>
</feature>
<dbReference type="RefSeq" id="XP_033598964.1">
    <property type="nucleotide sequence ID" value="XM_033747191.1"/>
</dbReference>
<evidence type="ECO:0000313" key="2">
    <source>
        <dbReference type="EMBL" id="KAF2756513.1"/>
    </source>
</evidence>
<feature type="compositionally biased region" description="Polar residues" evidence="1">
    <location>
        <begin position="1190"/>
        <end position="1200"/>
    </location>
</feature>
<dbReference type="GeneID" id="54488245"/>
<feature type="compositionally biased region" description="Basic and acidic residues" evidence="1">
    <location>
        <begin position="506"/>
        <end position="520"/>
    </location>
</feature>
<dbReference type="InterPro" id="IPR029063">
    <property type="entry name" value="SAM-dependent_MTases_sf"/>
</dbReference>
<feature type="region of interest" description="Disordered" evidence="1">
    <location>
        <begin position="1079"/>
        <end position="1104"/>
    </location>
</feature>
<feature type="region of interest" description="Disordered" evidence="1">
    <location>
        <begin position="1"/>
        <end position="174"/>
    </location>
</feature>
<accession>A0A6A6W1T8</accession>